<dbReference type="OMA" id="FVWTEKN"/>
<dbReference type="Pfam" id="PF07534">
    <property type="entry name" value="TLD"/>
    <property type="match status" value="1"/>
</dbReference>
<dbReference type="PROSITE" id="PS51886">
    <property type="entry name" value="TLDC"/>
    <property type="match status" value="1"/>
</dbReference>
<dbReference type="InterPro" id="IPR036779">
    <property type="entry name" value="LysM_dom_sf"/>
</dbReference>
<keyword evidence="8" id="KW-1185">Reference proteome</keyword>
<evidence type="ECO:0000256" key="3">
    <source>
        <dbReference type="ARBA" id="ARBA00023128"/>
    </source>
</evidence>
<dbReference type="SMART" id="SM00584">
    <property type="entry name" value="TLDc"/>
    <property type="match status" value="1"/>
</dbReference>
<dbReference type="PANTHER" id="PTHR23354:SF62">
    <property type="entry name" value="MUSTARD, ISOFORM V"/>
    <property type="match status" value="1"/>
</dbReference>
<evidence type="ECO:0000256" key="2">
    <source>
        <dbReference type="ARBA" id="ARBA00009540"/>
    </source>
</evidence>
<dbReference type="Proteomes" id="UP000000600">
    <property type="component" value="Unassembled WGS sequence"/>
</dbReference>
<dbReference type="SMART" id="SM00257">
    <property type="entry name" value="LysM"/>
    <property type="match status" value="1"/>
</dbReference>
<dbReference type="SUPFAM" id="SSF54106">
    <property type="entry name" value="LysM domain"/>
    <property type="match status" value="1"/>
</dbReference>
<dbReference type="CDD" id="cd00118">
    <property type="entry name" value="LysM"/>
    <property type="match status" value="1"/>
</dbReference>
<evidence type="ECO:0000256" key="4">
    <source>
        <dbReference type="ARBA" id="ARBA00040604"/>
    </source>
</evidence>
<name>A0C4E0_PARTE</name>
<evidence type="ECO:0000313" key="8">
    <source>
        <dbReference type="Proteomes" id="UP000000600"/>
    </source>
</evidence>
<evidence type="ECO:0000256" key="1">
    <source>
        <dbReference type="ARBA" id="ARBA00004173"/>
    </source>
</evidence>
<dbReference type="HOGENOM" id="CLU_529435_0_0_1"/>
<dbReference type="Gene3D" id="3.10.350.10">
    <property type="entry name" value="LysM domain"/>
    <property type="match status" value="1"/>
</dbReference>
<gene>
    <name evidence="7" type="ORF">GSPATT00035137001</name>
</gene>
<dbReference type="PROSITE" id="PS51782">
    <property type="entry name" value="LYSM"/>
    <property type="match status" value="1"/>
</dbReference>
<dbReference type="OrthoDB" id="26679at2759"/>
<dbReference type="Pfam" id="PF01476">
    <property type="entry name" value="LysM"/>
    <property type="match status" value="1"/>
</dbReference>
<protein>
    <recommendedName>
        <fullName evidence="4">Oxidation resistance protein 1</fullName>
    </recommendedName>
</protein>
<comment type="similarity">
    <text evidence="2">Belongs to the OXR1 family.</text>
</comment>
<dbReference type="InterPro" id="IPR006571">
    <property type="entry name" value="TLDc_dom"/>
</dbReference>
<dbReference type="GeneID" id="5018839"/>
<dbReference type="eggNOG" id="KOG2372">
    <property type="taxonomic scope" value="Eukaryota"/>
</dbReference>
<dbReference type="InterPro" id="IPR018392">
    <property type="entry name" value="LysM"/>
</dbReference>
<evidence type="ECO:0000259" key="5">
    <source>
        <dbReference type="PROSITE" id="PS51782"/>
    </source>
</evidence>
<comment type="subcellular location">
    <subcellularLocation>
        <location evidence="1">Mitochondrion</location>
    </subcellularLocation>
</comment>
<keyword evidence="3" id="KW-0496">Mitochondrion</keyword>
<evidence type="ECO:0000259" key="6">
    <source>
        <dbReference type="PROSITE" id="PS51886"/>
    </source>
</evidence>
<sequence length="515" mass="60326">MLNIFKNAFSKKLRQDSQTIQFEQFDQFQLEEPQVDNKVPIDFQIIDEEAMKIIEEEYDNKQQVQSVHQEEQQFQEDLIDYEVKPDDSLYGMAIKFNVCEDYLMRINNLSSDLIFQGQFIRIPKKNEKTFPVVHIQEEREKLEYLWNPEANSLRFDVVYCNNIQNVQGQLTLASDLILFNPVQQDHLVDNHQKLRFQACISMSDINEAVYYVLPNKYGHLDYIVQIMLSGIGKPKFEKKHRKQLDKLKEQKQSIATVFFRHAERDYEGKLYAEEIKKENCITMARFITEACSTYTAAVELTLLPFVDFIYDLAQKQNLNVDVDEISDVIGQRMGNLWASLEYVPILTGNSNCFTNTTFKQVIQSIPAIYRLANWNKLYDIDIDGSSYHNMLQQIRQIFPMLLIIKDFDLNIFGVYISSEINKYFQGFKGNGETFLFNVDSKNEIRTFVWTEKNKDFIFCDESGIGIGCGDKFGLFIDQSLSFGYSNPCSTFENPRFTNEEKFGIMHMELWAIEQQ</sequence>
<evidence type="ECO:0000313" key="7">
    <source>
        <dbReference type="EMBL" id="CAK65657.1"/>
    </source>
</evidence>
<dbReference type="EMBL" id="CT868040">
    <property type="protein sequence ID" value="CAK65657.1"/>
    <property type="molecule type" value="Genomic_DNA"/>
</dbReference>
<dbReference type="GO" id="GO:0005739">
    <property type="term" value="C:mitochondrion"/>
    <property type="evidence" value="ECO:0007669"/>
    <property type="project" value="UniProtKB-SubCell"/>
</dbReference>
<dbReference type="KEGG" id="ptm:GSPATT00035137001"/>
<feature type="domain" description="TLDc" evidence="6">
    <location>
        <begin position="351"/>
        <end position="513"/>
    </location>
</feature>
<accession>A0C4E0</accession>
<reference evidence="7 8" key="1">
    <citation type="journal article" date="2006" name="Nature">
        <title>Global trends of whole-genome duplications revealed by the ciliate Paramecium tetraurelia.</title>
        <authorList>
            <consortium name="Genoscope"/>
            <person name="Aury J.-M."/>
            <person name="Jaillon O."/>
            <person name="Duret L."/>
            <person name="Noel B."/>
            <person name="Jubin C."/>
            <person name="Porcel B.M."/>
            <person name="Segurens B."/>
            <person name="Daubin V."/>
            <person name="Anthouard V."/>
            <person name="Aiach N."/>
            <person name="Arnaiz O."/>
            <person name="Billaut A."/>
            <person name="Beisson J."/>
            <person name="Blanc I."/>
            <person name="Bouhouche K."/>
            <person name="Camara F."/>
            <person name="Duharcourt S."/>
            <person name="Guigo R."/>
            <person name="Gogendeau D."/>
            <person name="Katinka M."/>
            <person name="Keller A.-M."/>
            <person name="Kissmehl R."/>
            <person name="Klotz C."/>
            <person name="Koll F."/>
            <person name="Le Moue A."/>
            <person name="Lepere C."/>
            <person name="Malinsky S."/>
            <person name="Nowacki M."/>
            <person name="Nowak J.K."/>
            <person name="Plattner H."/>
            <person name="Poulain J."/>
            <person name="Ruiz F."/>
            <person name="Serrano V."/>
            <person name="Zagulski M."/>
            <person name="Dessen P."/>
            <person name="Betermier M."/>
            <person name="Weissenbach J."/>
            <person name="Scarpelli C."/>
            <person name="Schachter V."/>
            <person name="Sperling L."/>
            <person name="Meyer E."/>
            <person name="Cohen J."/>
            <person name="Wincker P."/>
        </authorList>
    </citation>
    <scope>NUCLEOTIDE SEQUENCE [LARGE SCALE GENOMIC DNA]</scope>
    <source>
        <strain evidence="7 8">Stock d4-2</strain>
    </source>
</reference>
<dbReference type="RefSeq" id="XP_001433054.1">
    <property type="nucleotide sequence ID" value="XM_001433017.1"/>
</dbReference>
<dbReference type="PANTHER" id="PTHR23354">
    <property type="entry name" value="NUCLEOLAR PROTEIN 7/ESTROGEN RECEPTOR COACTIVATOR-RELATED"/>
    <property type="match status" value="1"/>
</dbReference>
<organism evidence="7 8">
    <name type="scientific">Paramecium tetraurelia</name>
    <dbReference type="NCBI Taxonomy" id="5888"/>
    <lineage>
        <taxon>Eukaryota</taxon>
        <taxon>Sar</taxon>
        <taxon>Alveolata</taxon>
        <taxon>Ciliophora</taxon>
        <taxon>Intramacronucleata</taxon>
        <taxon>Oligohymenophorea</taxon>
        <taxon>Peniculida</taxon>
        <taxon>Parameciidae</taxon>
        <taxon>Paramecium</taxon>
    </lineage>
</organism>
<dbReference type="InParanoid" id="A0C4E0"/>
<dbReference type="AlphaFoldDB" id="A0C4E0"/>
<feature type="domain" description="LysM" evidence="5">
    <location>
        <begin position="79"/>
        <end position="122"/>
    </location>
</feature>
<proteinExistence type="inferred from homology"/>